<dbReference type="InterPro" id="IPR000917">
    <property type="entry name" value="Sulfatase_N"/>
</dbReference>
<organism evidence="2 3">
    <name type="scientific">Clostridium botulinum</name>
    <dbReference type="NCBI Taxonomy" id="1491"/>
    <lineage>
        <taxon>Bacteria</taxon>
        <taxon>Bacillati</taxon>
        <taxon>Bacillota</taxon>
        <taxon>Clostridia</taxon>
        <taxon>Eubacteriales</taxon>
        <taxon>Clostridiaceae</taxon>
        <taxon>Clostridium</taxon>
    </lineage>
</organism>
<comment type="caution">
    <text evidence="2">The sequence shown here is derived from an EMBL/GenBank/DDBJ whole genome shotgun (WGS) entry which is preliminary data.</text>
</comment>
<dbReference type="SUPFAM" id="SSF53649">
    <property type="entry name" value="Alkaline phosphatase-like"/>
    <property type="match status" value="1"/>
</dbReference>
<dbReference type="AlphaFoldDB" id="A0A9Q1UYQ1"/>
<dbReference type="PANTHER" id="PTHR43751">
    <property type="entry name" value="SULFATASE"/>
    <property type="match status" value="1"/>
</dbReference>
<evidence type="ECO:0000259" key="1">
    <source>
        <dbReference type="Pfam" id="PF00884"/>
    </source>
</evidence>
<name>A0A9Q1UYQ1_CLOBO</name>
<dbReference type="InterPro" id="IPR052701">
    <property type="entry name" value="GAG_Ulvan_Degrading_Sulfatases"/>
</dbReference>
<protein>
    <submittedName>
        <fullName evidence="2">Sulfatase</fullName>
    </submittedName>
</protein>
<evidence type="ECO:0000313" key="3">
    <source>
        <dbReference type="Proteomes" id="UP000037540"/>
    </source>
</evidence>
<accession>A0A9Q1UYQ1</accession>
<evidence type="ECO:0000313" key="2">
    <source>
        <dbReference type="EMBL" id="KOA86788.1"/>
    </source>
</evidence>
<gene>
    <name evidence="2" type="ORF">ADU74_07910</name>
</gene>
<dbReference type="InterPro" id="IPR017850">
    <property type="entry name" value="Alkaline_phosphatase_core_sf"/>
</dbReference>
<proteinExistence type="predicted"/>
<dbReference type="Proteomes" id="UP000037540">
    <property type="component" value="Unassembled WGS sequence"/>
</dbReference>
<dbReference type="Gene3D" id="3.40.720.10">
    <property type="entry name" value="Alkaline Phosphatase, subunit A"/>
    <property type="match status" value="1"/>
</dbReference>
<dbReference type="EMBL" id="LGVR01000044">
    <property type="protein sequence ID" value="KOA86788.1"/>
    <property type="molecule type" value="Genomic_DNA"/>
</dbReference>
<feature type="domain" description="Sulfatase N-terminal" evidence="1">
    <location>
        <begin position="4"/>
        <end position="333"/>
    </location>
</feature>
<dbReference type="OrthoDB" id="279611at2"/>
<reference evidence="2 3" key="1">
    <citation type="submission" date="2015-07" db="EMBL/GenBank/DDBJ databases">
        <title>Draft genome sequences of 17 French Clostridium botulinum group III.</title>
        <authorList>
            <person name="Woudstra C."/>
            <person name="Le Marechal C."/>
            <person name="Souillard R."/>
            <person name="Bayon-Auboyer M.-H."/>
            <person name="Dessouter D."/>
            <person name="Fach P."/>
        </authorList>
    </citation>
    <scope>NUCLEOTIDE SEQUENCE [LARGE SCALE GENOMIC DNA]</scope>
    <source>
        <strain evidence="2 3">12LNRI-CD</strain>
    </source>
</reference>
<dbReference type="PANTHER" id="PTHR43751:SF3">
    <property type="entry name" value="SULFATASE N-TERMINAL DOMAIN-CONTAINING PROTEIN"/>
    <property type="match status" value="1"/>
</dbReference>
<sequence>MKILFLDLDTLRADHLGCYDYHRNTSPNIDSIAKDGVRFNNYYCSDAPCLPSRTALMSGRFGIHTGVVNHGGLAADFRLMGAERCARDTLAEESLPAFLRKQGFRTISISPFAERHSSWNFYAGFTEMYNTGKRGRESAEEITPLALDWIKRNKDKDNWFLHVNYWDPHTPYRAPKEFGNPFEDDPIPEWITEDVFKDHWKNKVGPHGAREINLFDSNSYPDFPRYKTELKNLNDVKDCFDGYDCGIRHMDNNIGQILYMLKEEGIYDDLAIIVTADHGEAIGELGIYGEHSVADYSTTHIPMIIKWPGAQKGYVDEGLHYNLDLAPTLAEIFQQEKLSSWDGQSYAQSIFNRTDTGRDNLILGQCSHVCQRSVRFNNWLYIRTYHDGFHLFPKEMLFDIEKDPYEQHDVAKLNPDVCKEATYRLTNWHDDMMMTMKYDVDPLWTVIKEGGPFHAKGELKKYCERLKKTDRSFAVEELKRRHPKEFI</sequence>
<dbReference type="RefSeq" id="WP_013725516.1">
    <property type="nucleotide sequence ID" value="NZ_LGVO01000083.1"/>
</dbReference>
<dbReference type="CDD" id="cd16148">
    <property type="entry name" value="sulfatase_like"/>
    <property type="match status" value="1"/>
</dbReference>
<dbReference type="Pfam" id="PF00884">
    <property type="entry name" value="Sulfatase"/>
    <property type="match status" value="1"/>
</dbReference>